<evidence type="ECO:0000259" key="1">
    <source>
        <dbReference type="PROSITE" id="PS51192"/>
    </source>
</evidence>
<proteinExistence type="predicted"/>
<dbReference type="CDD" id="cd18032">
    <property type="entry name" value="DEXHc_RE_I_III_res"/>
    <property type="match status" value="1"/>
</dbReference>
<dbReference type="Proteomes" id="UP000472839">
    <property type="component" value="Unassembled WGS sequence"/>
</dbReference>
<evidence type="ECO:0000313" key="6">
    <source>
        <dbReference type="Proteomes" id="UP000472839"/>
    </source>
</evidence>
<dbReference type="InterPro" id="IPR025202">
    <property type="entry name" value="PLD-like_dom"/>
</dbReference>
<evidence type="ECO:0000313" key="4">
    <source>
        <dbReference type="EMBL" id="KAB7892542.1"/>
    </source>
</evidence>
<protein>
    <submittedName>
        <fullName evidence="3">DUF3427 domain-containing protein</fullName>
    </submittedName>
</protein>
<dbReference type="Gene3D" id="3.40.50.300">
    <property type="entry name" value="P-loop containing nucleotide triphosphate hydrolases"/>
    <property type="match status" value="2"/>
</dbReference>
<dbReference type="RefSeq" id="WP_152188142.1">
    <property type="nucleotide sequence ID" value="NZ_WFKI01000014.1"/>
</dbReference>
<dbReference type="PROSITE" id="PS51192">
    <property type="entry name" value="HELICASE_ATP_BIND_1"/>
    <property type="match status" value="1"/>
</dbReference>
<dbReference type="SMART" id="SM00490">
    <property type="entry name" value="HELICc"/>
    <property type="match status" value="1"/>
</dbReference>
<dbReference type="Pfam" id="PF04851">
    <property type="entry name" value="ResIII"/>
    <property type="match status" value="1"/>
</dbReference>
<evidence type="ECO:0000259" key="2">
    <source>
        <dbReference type="PROSITE" id="PS51194"/>
    </source>
</evidence>
<feature type="domain" description="Helicase ATP-binding" evidence="1">
    <location>
        <begin position="202"/>
        <end position="351"/>
    </location>
</feature>
<dbReference type="PROSITE" id="PS51194">
    <property type="entry name" value="HELICASE_CTER"/>
    <property type="match status" value="1"/>
</dbReference>
<dbReference type="GO" id="GO:0005524">
    <property type="term" value="F:ATP binding"/>
    <property type="evidence" value="ECO:0007669"/>
    <property type="project" value="InterPro"/>
</dbReference>
<dbReference type="SUPFAM" id="SSF56024">
    <property type="entry name" value="Phospholipase D/nuclease"/>
    <property type="match status" value="1"/>
</dbReference>
<dbReference type="Pfam" id="PF11907">
    <property type="entry name" value="DUF3427"/>
    <property type="match status" value="1"/>
</dbReference>
<dbReference type="SMART" id="SM00487">
    <property type="entry name" value="DEXDc"/>
    <property type="match status" value="1"/>
</dbReference>
<dbReference type="SUPFAM" id="SSF52540">
    <property type="entry name" value="P-loop containing nucleoside triphosphate hydrolases"/>
    <property type="match status" value="1"/>
</dbReference>
<dbReference type="PANTHER" id="PTHR47396:SF1">
    <property type="entry name" value="ATP-DEPENDENT HELICASE IRC3-RELATED"/>
    <property type="match status" value="1"/>
</dbReference>
<dbReference type="InterPro" id="IPR021835">
    <property type="entry name" value="DUF3427"/>
</dbReference>
<accession>A0A6L4WW99</accession>
<evidence type="ECO:0000313" key="3">
    <source>
        <dbReference type="EMBL" id="KAB7889445.1"/>
    </source>
</evidence>
<dbReference type="InterPro" id="IPR014001">
    <property type="entry name" value="Helicase_ATP-bd"/>
</dbReference>
<evidence type="ECO:0000313" key="5">
    <source>
        <dbReference type="Proteomes" id="UP000461010"/>
    </source>
</evidence>
<dbReference type="Pfam" id="PF00271">
    <property type="entry name" value="Helicase_C"/>
    <property type="match status" value="1"/>
</dbReference>
<dbReference type="EMBL" id="WFKJ01000004">
    <property type="protein sequence ID" value="KAB7892542.1"/>
    <property type="molecule type" value="Genomic_DNA"/>
</dbReference>
<sequence length="927" mass="108532">MNTLITNNQTTNFYNHLEEVLLKCNSFIFNVAFINFSGLQLLLDTLKTLEQKGVKGRVLSSTYLNFTEVKALKKIKEFKNIEVKIYDSNKTNIGFHAKSYIFELDDTYELLLGSSNITASAFKTNIEWNIKTISKKDDLFLNEVLNEFESLWKNSYIVNKQFLEEYEEFKKTFEKRDFNSSFKLEKLNTNYMQEEALFNLESLRKSGENKALVIAATGSGKTYLCAFDVKKARPKRVLFLVHRENILIKAKQSFESIVDSSFTCGLYTGNKKELNKKYLFSTIQTMSLDFKNFKKDEFNYIVVDEAHHIVSPSYKRVLEYFKTKFLLGLTATSNRMDGSSIYKVFDNNIACDIRLNDALENKLVVPFHYYGITDIESIDYSSIDMTKIEELTKVLKVNKRVEYIIEKMNLYSHCGYKRKVIAFCVSKEHCIYMSEQFNKRGINSTYLISNNTISQREDAIKNLEDDTNCLEVIFTVDIFNEGVDIPSINTVLMLRPTNSPIVFTQQLGRGLRKHKGKEFLTVLDFIGNHNKAYLIALALIGNKAIDKESIKISLKNNFANMQNVFIKMDEISKQRILEQIDKENFNHLKYLKEQYFEFKAILGNRRPLLVDYLQYEDLISPLSFISDSKSYIEFLAKVEKDEEIKSNCTDEVFIKAIRFIEYLLPVKRVYEFVVLKYLLNNDYIDEEIASLHLKKYLNKINSDTILHSFNFLNQDYFDKAQVKRYLKLVEFKNTKLVKSKEFELLLQSDEYKKLFEDSINYGILHYEKEFGREDYSLPFLKLYSKYNMLNIAQLCNFNKIHSSFRGSGFLKYKDDFFLFINLEKEKFSKSSYYDNTFLSKDTFTYQSKPSTSQDSVDGVKLINNKKLNVKLHIFVRKFVLVDKKTQGFIYLGLANTIKYEGNKPISVHLKLEKPLDNKLYEEFTKIV</sequence>
<dbReference type="InterPro" id="IPR058403">
    <property type="entry name" value="DUF8090"/>
</dbReference>
<dbReference type="GO" id="GO:0003677">
    <property type="term" value="F:DNA binding"/>
    <property type="evidence" value="ECO:0007669"/>
    <property type="project" value="InterPro"/>
</dbReference>
<dbReference type="InterPro" id="IPR027417">
    <property type="entry name" value="P-loop_NTPase"/>
</dbReference>
<name>A0A6L4WW99_9BACT</name>
<dbReference type="PANTHER" id="PTHR47396">
    <property type="entry name" value="TYPE I RESTRICTION ENZYME ECOKI R PROTEIN"/>
    <property type="match status" value="1"/>
</dbReference>
<dbReference type="InterPro" id="IPR001650">
    <property type="entry name" value="Helicase_C-like"/>
</dbReference>
<dbReference type="InterPro" id="IPR006935">
    <property type="entry name" value="Helicase/UvrB_N"/>
</dbReference>
<dbReference type="InterPro" id="IPR050742">
    <property type="entry name" value="Helicase_Restrict-Modif_Enz"/>
</dbReference>
<organism evidence="3 6">
    <name type="scientific">Poseidonibacter ostreae</name>
    <dbReference type="NCBI Taxonomy" id="2654171"/>
    <lineage>
        <taxon>Bacteria</taxon>
        <taxon>Pseudomonadati</taxon>
        <taxon>Campylobacterota</taxon>
        <taxon>Epsilonproteobacteria</taxon>
        <taxon>Campylobacterales</taxon>
        <taxon>Arcobacteraceae</taxon>
        <taxon>Poseidonibacter</taxon>
    </lineage>
</organism>
<comment type="caution">
    <text evidence="3">The sequence shown here is derived from an EMBL/GenBank/DDBJ whole genome shotgun (WGS) entry which is preliminary data.</text>
</comment>
<dbReference type="CDD" id="cd18799">
    <property type="entry name" value="SF2_C_EcoAI-like"/>
    <property type="match status" value="1"/>
</dbReference>
<dbReference type="Pfam" id="PF26350">
    <property type="entry name" value="DUF8090"/>
    <property type="match status" value="1"/>
</dbReference>
<dbReference type="EMBL" id="WFKK01000013">
    <property type="protein sequence ID" value="KAB7889445.1"/>
    <property type="molecule type" value="Genomic_DNA"/>
</dbReference>
<dbReference type="GO" id="GO:0016787">
    <property type="term" value="F:hydrolase activity"/>
    <property type="evidence" value="ECO:0007669"/>
    <property type="project" value="InterPro"/>
</dbReference>
<dbReference type="AlphaFoldDB" id="A0A6L4WW99"/>
<dbReference type="GO" id="GO:0005829">
    <property type="term" value="C:cytosol"/>
    <property type="evidence" value="ECO:0007669"/>
    <property type="project" value="TreeGrafter"/>
</dbReference>
<dbReference type="Gene3D" id="3.30.870.10">
    <property type="entry name" value="Endonuclease Chain A"/>
    <property type="match status" value="1"/>
</dbReference>
<feature type="domain" description="Helicase C-terminal" evidence="2">
    <location>
        <begin position="396"/>
        <end position="558"/>
    </location>
</feature>
<dbReference type="Proteomes" id="UP000461010">
    <property type="component" value="Unassembled WGS sequence"/>
</dbReference>
<keyword evidence="5" id="KW-1185">Reference proteome</keyword>
<dbReference type="CDD" id="cd09204">
    <property type="entry name" value="PLDc_N_DEXD_b2"/>
    <property type="match status" value="1"/>
</dbReference>
<dbReference type="Pfam" id="PF13091">
    <property type="entry name" value="PLDc_2"/>
    <property type="match status" value="1"/>
</dbReference>
<gene>
    <name evidence="4" type="ORF">GBG18_02640</name>
    <name evidence="3" type="ORF">GBG19_05920</name>
</gene>
<reference evidence="5 6" key="1">
    <citation type="submission" date="2019-10" db="EMBL/GenBank/DDBJ databases">
        <title>Poseidonibacter ostreae sp. nov., isolated from the gut of the Ostrea denselamellosa.</title>
        <authorList>
            <person name="Choi A."/>
        </authorList>
    </citation>
    <scope>NUCLEOTIDE SEQUENCE [LARGE SCALE GENOMIC DNA]</scope>
    <source>
        <strain evidence="3 6">SJOD-M-33</strain>
        <strain evidence="4 5">SJOD-M-5</strain>
    </source>
</reference>